<sequence>MAKHGFVQYLYLKIVVVSLRIVIALTNNTALRRDRALVSPAVRQQKHVKIPSRDKGRYILADIYYPPTTTSPAPSPVLLNWHGSGFVFPLHGSDTLFCSRMAQNAGVVVIDVDYRKSPETPFPGAINDAEDALGWVTSQAQLDSNRVAVSGFSAGGNIALVAATTLRKKLAGLINISAAFSIYPVVNLAIPVEDKKVPNPINPPPLWIFRLFNDCYTDPDARTDPAISPFFADPADFPRTVALITCEGDTLRPEVQELAEKLIRNNEDEKTIISHVLKGVPHAFDKGVVNGTIEHVRREEAYGLVEKALKDTFGIA</sequence>
<accession>A0A553HUX1</accession>
<organism evidence="3 4">
    <name type="scientific">Xylaria flabelliformis</name>
    <dbReference type="NCBI Taxonomy" id="2512241"/>
    <lineage>
        <taxon>Eukaryota</taxon>
        <taxon>Fungi</taxon>
        <taxon>Dikarya</taxon>
        <taxon>Ascomycota</taxon>
        <taxon>Pezizomycotina</taxon>
        <taxon>Sordariomycetes</taxon>
        <taxon>Xylariomycetidae</taxon>
        <taxon>Xylariales</taxon>
        <taxon>Xylariaceae</taxon>
        <taxon>Xylaria</taxon>
    </lineage>
</organism>
<dbReference type="PANTHER" id="PTHR48081">
    <property type="entry name" value="AB HYDROLASE SUPERFAMILY PROTEIN C4A8.06C"/>
    <property type="match status" value="1"/>
</dbReference>
<gene>
    <name evidence="3" type="ORF">FHL15_007304</name>
</gene>
<dbReference type="InterPro" id="IPR013094">
    <property type="entry name" value="AB_hydrolase_3"/>
</dbReference>
<keyword evidence="1" id="KW-0378">Hydrolase</keyword>
<reference evidence="4" key="1">
    <citation type="submission" date="2019-06" db="EMBL/GenBank/DDBJ databases">
        <title>Draft genome sequence of the griseofulvin-producing fungus Xylaria cubensis strain G536.</title>
        <authorList>
            <person name="Mead M.E."/>
            <person name="Raja H.A."/>
            <person name="Steenwyk J.L."/>
            <person name="Knowles S.L."/>
            <person name="Oberlies N.H."/>
            <person name="Rokas A."/>
        </authorList>
    </citation>
    <scope>NUCLEOTIDE SEQUENCE [LARGE SCALE GENOMIC DNA]</scope>
    <source>
        <strain evidence="4">G536</strain>
    </source>
</reference>
<evidence type="ECO:0000313" key="3">
    <source>
        <dbReference type="EMBL" id="TRX91751.1"/>
    </source>
</evidence>
<evidence type="ECO:0000256" key="1">
    <source>
        <dbReference type="ARBA" id="ARBA00022801"/>
    </source>
</evidence>
<dbReference type="EMBL" id="VFLP01000042">
    <property type="protein sequence ID" value="TRX91751.1"/>
    <property type="molecule type" value="Genomic_DNA"/>
</dbReference>
<dbReference type="Gene3D" id="3.40.50.1820">
    <property type="entry name" value="alpha/beta hydrolase"/>
    <property type="match status" value="1"/>
</dbReference>
<dbReference type="PANTHER" id="PTHR48081:SF8">
    <property type="entry name" value="ALPHA_BETA HYDROLASE FOLD-3 DOMAIN-CONTAINING PROTEIN-RELATED"/>
    <property type="match status" value="1"/>
</dbReference>
<evidence type="ECO:0000313" key="4">
    <source>
        <dbReference type="Proteomes" id="UP000319160"/>
    </source>
</evidence>
<dbReference type="SUPFAM" id="SSF53474">
    <property type="entry name" value="alpha/beta-Hydrolases"/>
    <property type="match status" value="1"/>
</dbReference>
<dbReference type="GO" id="GO:0016787">
    <property type="term" value="F:hydrolase activity"/>
    <property type="evidence" value="ECO:0007669"/>
    <property type="project" value="UniProtKB-KW"/>
</dbReference>
<dbReference type="InterPro" id="IPR050300">
    <property type="entry name" value="GDXG_lipolytic_enzyme"/>
</dbReference>
<protein>
    <recommendedName>
        <fullName evidence="2">Alpha/beta hydrolase fold-3 domain-containing protein</fullName>
    </recommendedName>
</protein>
<comment type="caution">
    <text evidence="3">The sequence shown here is derived from an EMBL/GenBank/DDBJ whole genome shotgun (WGS) entry which is preliminary data.</text>
</comment>
<dbReference type="OrthoDB" id="19653at2759"/>
<dbReference type="Proteomes" id="UP000319160">
    <property type="component" value="Unassembled WGS sequence"/>
</dbReference>
<dbReference type="InterPro" id="IPR029058">
    <property type="entry name" value="AB_hydrolase_fold"/>
</dbReference>
<feature type="domain" description="Alpha/beta hydrolase fold-3" evidence="2">
    <location>
        <begin position="79"/>
        <end position="284"/>
    </location>
</feature>
<dbReference type="STRING" id="2512241.A0A553HUX1"/>
<evidence type="ECO:0000259" key="2">
    <source>
        <dbReference type="Pfam" id="PF07859"/>
    </source>
</evidence>
<name>A0A553HUX1_9PEZI</name>
<proteinExistence type="predicted"/>
<dbReference type="AlphaFoldDB" id="A0A553HUX1"/>
<dbReference type="Pfam" id="PF07859">
    <property type="entry name" value="Abhydrolase_3"/>
    <property type="match status" value="1"/>
</dbReference>
<keyword evidence="4" id="KW-1185">Reference proteome</keyword>